<keyword evidence="2" id="KW-1185">Reference proteome</keyword>
<proteinExistence type="predicted"/>
<organism evidence="1 2">
    <name type="scientific">Hibiscus sabdariffa</name>
    <name type="common">roselle</name>
    <dbReference type="NCBI Taxonomy" id="183260"/>
    <lineage>
        <taxon>Eukaryota</taxon>
        <taxon>Viridiplantae</taxon>
        <taxon>Streptophyta</taxon>
        <taxon>Embryophyta</taxon>
        <taxon>Tracheophyta</taxon>
        <taxon>Spermatophyta</taxon>
        <taxon>Magnoliopsida</taxon>
        <taxon>eudicotyledons</taxon>
        <taxon>Gunneridae</taxon>
        <taxon>Pentapetalae</taxon>
        <taxon>rosids</taxon>
        <taxon>malvids</taxon>
        <taxon>Malvales</taxon>
        <taxon>Malvaceae</taxon>
        <taxon>Malvoideae</taxon>
        <taxon>Hibiscus</taxon>
    </lineage>
</organism>
<evidence type="ECO:0000313" key="1">
    <source>
        <dbReference type="EMBL" id="KAK9002002.1"/>
    </source>
</evidence>
<protein>
    <submittedName>
        <fullName evidence="1">Uncharacterized protein</fullName>
    </submittedName>
</protein>
<comment type="caution">
    <text evidence="1">The sequence shown here is derived from an EMBL/GenBank/DDBJ whole genome shotgun (WGS) entry which is preliminary data.</text>
</comment>
<reference evidence="1 2" key="1">
    <citation type="journal article" date="2024" name="G3 (Bethesda)">
        <title>Genome assembly of Hibiscus sabdariffa L. provides insights into metabolisms of medicinal natural products.</title>
        <authorList>
            <person name="Kim T."/>
        </authorList>
    </citation>
    <scope>NUCLEOTIDE SEQUENCE [LARGE SCALE GENOMIC DNA]</scope>
    <source>
        <strain evidence="1">TK-2024</strain>
        <tissue evidence="1">Old leaves</tissue>
    </source>
</reference>
<dbReference type="PANTHER" id="PTHR12601">
    <property type="entry name" value="EUKARYOTIC TRANSLATION INITIATION FACTOR 3 SUBUNIT EIF-3"/>
    <property type="match status" value="1"/>
</dbReference>
<gene>
    <name evidence="1" type="ORF">V6N11_024695</name>
</gene>
<sequence length="173" mass="19764">MEEVQTMIQQVQNIINRCLAIHNKLEAPFPDLYRLGNIRTCEVIRKTSASKYLHKARKCSQSLLGPNHIKTTSYHAVAIVFSLMEAYPLSVQQEQTTLKIHRAKVGRDDGRTQDVAAWHEYFESKALEQQEDARHGDGLFKEPSKELKSLWATLQCFSLIAQILSKDLPKRGT</sequence>
<dbReference type="Proteomes" id="UP001396334">
    <property type="component" value="Unassembled WGS sequence"/>
</dbReference>
<dbReference type="InterPro" id="IPR027523">
    <property type="entry name" value="CLU_prot"/>
</dbReference>
<dbReference type="PANTHER" id="PTHR12601:SF17">
    <property type="entry name" value="PROTEIN REDUCED CHLOROPLAST COVERAGE 1"/>
    <property type="match status" value="1"/>
</dbReference>
<name>A0ABR2QNB0_9ROSI</name>
<dbReference type="EMBL" id="JBBPBN010000035">
    <property type="protein sequence ID" value="KAK9002002.1"/>
    <property type="molecule type" value="Genomic_DNA"/>
</dbReference>
<accession>A0ABR2QNB0</accession>
<evidence type="ECO:0000313" key="2">
    <source>
        <dbReference type="Proteomes" id="UP001396334"/>
    </source>
</evidence>